<dbReference type="Pfam" id="PF04167">
    <property type="entry name" value="DUF402"/>
    <property type="match status" value="1"/>
</dbReference>
<evidence type="ECO:0000313" key="7">
    <source>
        <dbReference type="Proteomes" id="UP000217083"/>
    </source>
</evidence>
<feature type="binding site" evidence="4">
    <location>
        <position position="107"/>
    </location>
    <ligand>
        <name>Mg(2+)</name>
        <dbReference type="ChEBI" id="CHEBI:18420"/>
        <label>2</label>
    </ligand>
</feature>
<dbReference type="PANTHER" id="PTHR39159">
    <property type="match status" value="1"/>
</dbReference>
<dbReference type="SUPFAM" id="SSF159234">
    <property type="entry name" value="FomD-like"/>
    <property type="match status" value="1"/>
</dbReference>
<evidence type="ECO:0000256" key="1">
    <source>
        <dbReference type="ARBA" id="ARBA00022723"/>
    </source>
</evidence>
<dbReference type="Gene3D" id="2.40.380.10">
    <property type="entry name" value="FomD-like"/>
    <property type="match status" value="1"/>
</dbReference>
<accession>A0A263BTM5</accession>
<name>A0A263BTM5_9BACI</name>
<dbReference type="InterPro" id="IPR007295">
    <property type="entry name" value="DUF402"/>
</dbReference>
<comment type="function">
    <text evidence="4">Has nucleoside phosphatase activity towards nucleoside triphosphates and nucleoside diphosphates.</text>
</comment>
<feature type="binding site" evidence="4">
    <location>
        <position position="105"/>
    </location>
    <ligand>
        <name>Mg(2+)</name>
        <dbReference type="ChEBI" id="CHEBI:18420"/>
        <label>2</label>
    </ligand>
</feature>
<keyword evidence="2 4" id="KW-0378">Hydrolase</keyword>
<feature type="binding site" evidence="4">
    <location>
        <position position="107"/>
    </location>
    <ligand>
        <name>Mg(2+)</name>
        <dbReference type="ChEBI" id="CHEBI:18420"/>
        <label>1</label>
    </ligand>
</feature>
<dbReference type="InterPro" id="IPR035930">
    <property type="entry name" value="FomD-like_sf"/>
</dbReference>
<dbReference type="GO" id="GO:0000287">
    <property type="term" value="F:magnesium ion binding"/>
    <property type="evidence" value="ECO:0007669"/>
    <property type="project" value="UniProtKB-UniRule"/>
</dbReference>
<comment type="catalytic activity">
    <reaction evidence="4">
        <text>a ribonucleoside 5'-diphosphate + H2O = a ribonucleoside 5'-phosphate + phosphate + H(+)</text>
        <dbReference type="Rhea" id="RHEA:36799"/>
        <dbReference type="ChEBI" id="CHEBI:15377"/>
        <dbReference type="ChEBI" id="CHEBI:15378"/>
        <dbReference type="ChEBI" id="CHEBI:43474"/>
        <dbReference type="ChEBI" id="CHEBI:57930"/>
        <dbReference type="ChEBI" id="CHEBI:58043"/>
        <dbReference type="EC" id="3.6.1.6"/>
    </reaction>
</comment>
<keyword evidence="1 4" id="KW-0479">Metal-binding</keyword>
<comment type="cofactor">
    <cofactor evidence="4">
        <name>Mg(2+)</name>
        <dbReference type="ChEBI" id="CHEBI:18420"/>
    </cofactor>
</comment>
<feature type="binding site" evidence="4">
    <location>
        <position position="87"/>
    </location>
    <ligand>
        <name>Mg(2+)</name>
        <dbReference type="ChEBI" id="CHEBI:18420"/>
        <label>1</label>
    </ligand>
</feature>
<feature type="binding site" evidence="4">
    <location>
        <position position="123"/>
    </location>
    <ligand>
        <name>Mg(2+)</name>
        <dbReference type="ChEBI" id="CHEBI:18420"/>
        <label>2</label>
    </ligand>
</feature>
<dbReference type="InterPro" id="IPR050212">
    <property type="entry name" value="Ntdp-like"/>
</dbReference>
<reference evidence="7" key="1">
    <citation type="submission" date="2017-08" db="EMBL/GenBank/DDBJ databases">
        <authorList>
            <person name="Huang Z."/>
        </authorList>
    </citation>
    <scope>NUCLEOTIDE SEQUENCE [LARGE SCALE GENOMIC DNA]</scope>
    <source>
        <strain evidence="7">SA5d-4</strain>
    </source>
</reference>
<sequence>MNLPEIGQRIQIQSYKHNGLLHRTWEETVTLKSTQSMIIGGNDRTTVTESDGRTWRTREPAICFFHTDYWFNTIAMLRNDGVYYYCNLSSPFTWDKEAVKYIDYDLDIKVFPDMTYVLLDEDEYELHSKQMRYPEAIDRILKRNVDQLISFINMRKGPFAPDFVDRWYEQYLRYY</sequence>
<feature type="binding site" evidence="4">
    <location>
        <position position="120"/>
    </location>
    <ligand>
        <name>Mg(2+)</name>
        <dbReference type="ChEBI" id="CHEBI:18420"/>
        <label>2</label>
    </ligand>
</feature>
<proteinExistence type="inferred from homology"/>
<protein>
    <recommendedName>
        <fullName evidence="4">Nucleoside triphosphate/diphosphate phosphatase</fullName>
        <ecNumber evidence="4">3.6.1.15</ecNumber>
        <ecNumber evidence="4">3.6.1.6</ecNumber>
    </recommendedName>
</protein>
<dbReference type="HAMAP" id="MF_01568">
    <property type="entry name" value="Ntdp"/>
    <property type="match status" value="1"/>
</dbReference>
<dbReference type="EC" id="3.6.1.15" evidence="4"/>
<reference evidence="6 7" key="2">
    <citation type="submission" date="2017-09" db="EMBL/GenBank/DDBJ databases">
        <title>Bacillus patelloidae sp. nov., isolated from the intestinal tract of a marine limpet.</title>
        <authorList>
            <person name="Liu R."/>
            <person name="Dong C."/>
            <person name="Shao Z."/>
        </authorList>
    </citation>
    <scope>NUCLEOTIDE SEQUENCE [LARGE SCALE GENOMIC DNA]</scope>
    <source>
        <strain evidence="6 7">SA5d-4</strain>
    </source>
</reference>
<feature type="binding site" evidence="4">
    <location>
        <position position="103"/>
    </location>
    <ligand>
        <name>Mg(2+)</name>
        <dbReference type="ChEBI" id="CHEBI:18420"/>
        <label>1</label>
    </ligand>
</feature>
<keyword evidence="7" id="KW-1185">Reference proteome</keyword>
<dbReference type="GO" id="GO:0017110">
    <property type="term" value="F:nucleoside diphosphate phosphatase activity"/>
    <property type="evidence" value="ECO:0007669"/>
    <property type="project" value="UniProtKB-UniRule"/>
</dbReference>
<evidence type="ECO:0000259" key="5">
    <source>
        <dbReference type="Pfam" id="PF04167"/>
    </source>
</evidence>
<evidence type="ECO:0000313" key="6">
    <source>
        <dbReference type="EMBL" id="OZM57074.1"/>
    </source>
</evidence>
<dbReference type="PANTHER" id="PTHR39159:SF1">
    <property type="entry name" value="UPF0374 PROTEIN YGAC"/>
    <property type="match status" value="1"/>
</dbReference>
<dbReference type="PIRSF" id="PIRSF028345">
    <property type="entry name" value="UCP028345"/>
    <property type="match status" value="1"/>
</dbReference>
<comment type="similarity">
    <text evidence="4">Belongs to the Ntdp family.</text>
</comment>
<dbReference type="EMBL" id="NPIA01000004">
    <property type="protein sequence ID" value="OZM57074.1"/>
    <property type="molecule type" value="Genomic_DNA"/>
</dbReference>
<dbReference type="EC" id="3.6.1.6" evidence="4"/>
<dbReference type="Proteomes" id="UP000217083">
    <property type="component" value="Unassembled WGS sequence"/>
</dbReference>
<dbReference type="GO" id="GO:0017111">
    <property type="term" value="F:ribonucleoside triphosphate phosphatase activity"/>
    <property type="evidence" value="ECO:0007669"/>
    <property type="project" value="UniProtKB-UniRule"/>
</dbReference>
<evidence type="ECO:0000256" key="2">
    <source>
        <dbReference type="ARBA" id="ARBA00022801"/>
    </source>
</evidence>
<evidence type="ECO:0000256" key="3">
    <source>
        <dbReference type="ARBA" id="ARBA00022842"/>
    </source>
</evidence>
<comment type="caution">
    <text evidence="6">The sequence shown here is derived from an EMBL/GenBank/DDBJ whole genome shotgun (WGS) entry which is preliminary data.</text>
</comment>
<evidence type="ECO:0000256" key="4">
    <source>
        <dbReference type="HAMAP-Rule" id="MF_01568"/>
    </source>
</evidence>
<feature type="domain" description="DUF402" evidence="5">
    <location>
        <begin position="19"/>
        <end position="155"/>
    </location>
</feature>
<dbReference type="RefSeq" id="WP_094924713.1">
    <property type="nucleotide sequence ID" value="NZ_NPIA01000004.1"/>
</dbReference>
<dbReference type="AlphaFoldDB" id="A0A263BTM5"/>
<feature type="active site" description="Proton donor" evidence="4">
    <location>
        <position position="23"/>
    </location>
</feature>
<gene>
    <name evidence="6" type="ORF">CIB95_09935</name>
</gene>
<dbReference type="NCBIfam" id="NF010183">
    <property type="entry name" value="PRK13662.1"/>
    <property type="match status" value="1"/>
</dbReference>
<dbReference type="InterPro" id="IPR016882">
    <property type="entry name" value="SA1684"/>
</dbReference>
<organism evidence="6 7">
    <name type="scientific">Lottiidibacillus patelloidae</name>
    <dbReference type="NCBI Taxonomy" id="2670334"/>
    <lineage>
        <taxon>Bacteria</taxon>
        <taxon>Bacillati</taxon>
        <taxon>Bacillota</taxon>
        <taxon>Bacilli</taxon>
        <taxon>Bacillales</taxon>
        <taxon>Bacillaceae</taxon>
        <taxon>Lottiidibacillus</taxon>
    </lineage>
</organism>
<comment type="catalytic activity">
    <reaction evidence="4">
        <text>a ribonucleoside 5'-triphosphate + H2O = a ribonucleoside 5'-diphosphate + phosphate + H(+)</text>
        <dbReference type="Rhea" id="RHEA:23680"/>
        <dbReference type="ChEBI" id="CHEBI:15377"/>
        <dbReference type="ChEBI" id="CHEBI:15378"/>
        <dbReference type="ChEBI" id="CHEBI:43474"/>
        <dbReference type="ChEBI" id="CHEBI:57930"/>
        <dbReference type="ChEBI" id="CHEBI:61557"/>
        <dbReference type="EC" id="3.6.1.15"/>
    </reaction>
</comment>
<keyword evidence="3 4" id="KW-0460">Magnesium</keyword>